<feature type="active site" description="Proton acceptor" evidence="6">
    <location>
        <position position="75"/>
    </location>
</feature>
<comment type="similarity">
    <text evidence="6">Belongs to the NAD kinase family.</text>
</comment>
<proteinExistence type="inferred from homology"/>
<dbReference type="Proteomes" id="UP000319499">
    <property type="component" value="Unassembled WGS sequence"/>
</dbReference>
<evidence type="ECO:0000256" key="2">
    <source>
        <dbReference type="ARBA" id="ARBA00022777"/>
    </source>
</evidence>
<dbReference type="NCBIfam" id="NF002521">
    <property type="entry name" value="PRK01911.1"/>
    <property type="match status" value="1"/>
</dbReference>
<reference evidence="7 8" key="1">
    <citation type="submission" date="2019-02" db="EMBL/GenBank/DDBJ databases">
        <title>Apibacter muscae sp. nov.: a novel member of the house fly microbiota.</title>
        <authorList>
            <person name="Park R."/>
        </authorList>
    </citation>
    <scope>NUCLEOTIDE SEQUENCE [LARGE SCALE GENOMIC DNA]</scope>
    <source>
        <strain evidence="7 8">AL1</strain>
    </source>
</reference>
<comment type="cofactor">
    <cofactor evidence="6">
        <name>a divalent metal cation</name>
        <dbReference type="ChEBI" id="CHEBI:60240"/>
    </cofactor>
</comment>
<name>A0A563D903_9FLAO</name>
<dbReference type="AlphaFoldDB" id="A0A563D903"/>
<dbReference type="Gene3D" id="3.40.50.10330">
    <property type="entry name" value="Probable inorganic polyphosphate/atp-NAD kinase, domain 1"/>
    <property type="match status" value="1"/>
</dbReference>
<keyword evidence="6" id="KW-0067">ATP-binding</keyword>
<feature type="binding site" evidence="6">
    <location>
        <position position="176"/>
    </location>
    <ligand>
        <name>NAD(+)</name>
        <dbReference type="ChEBI" id="CHEBI:57540"/>
    </ligand>
</feature>
<keyword evidence="6" id="KW-0547">Nucleotide-binding</keyword>
<dbReference type="GO" id="GO:0005524">
    <property type="term" value="F:ATP binding"/>
    <property type="evidence" value="ECO:0007669"/>
    <property type="project" value="UniProtKB-KW"/>
</dbReference>
<dbReference type="GO" id="GO:0046872">
    <property type="term" value="F:metal ion binding"/>
    <property type="evidence" value="ECO:0007669"/>
    <property type="project" value="UniProtKB-UniRule"/>
</dbReference>
<protein>
    <recommendedName>
        <fullName evidence="6">NAD kinase</fullName>
        <ecNumber evidence="6">2.7.1.23</ecNumber>
    </recommendedName>
    <alternativeName>
        <fullName evidence="6">ATP-dependent NAD kinase</fullName>
    </alternativeName>
</protein>
<dbReference type="GO" id="GO:0005737">
    <property type="term" value="C:cytoplasm"/>
    <property type="evidence" value="ECO:0007669"/>
    <property type="project" value="UniProtKB-SubCell"/>
</dbReference>
<comment type="function">
    <text evidence="6">Involved in the regulation of the intracellular balance of NAD and NADP, and is a key enzyme in the biosynthesis of NADP. Catalyzes specifically the phosphorylation on 2'-hydroxyl of the adenosine moiety of NAD to yield NADP.</text>
</comment>
<dbReference type="SUPFAM" id="SSF111331">
    <property type="entry name" value="NAD kinase/diacylglycerol kinase-like"/>
    <property type="match status" value="1"/>
</dbReference>
<dbReference type="InterPro" id="IPR017437">
    <property type="entry name" value="ATP-NAD_kinase_PpnK-typ_C"/>
</dbReference>
<evidence type="ECO:0000256" key="6">
    <source>
        <dbReference type="HAMAP-Rule" id="MF_00361"/>
    </source>
</evidence>
<keyword evidence="4 6" id="KW-0520">NAD</keyword>
<keyword evidence="1 6" id="KW-0808">Transferase</keyword>
<gene>
    <name evidence="6" type="primary">nadK</name>
    <name evidence="7" type="ORF">ETU09_08870</name>
</gene>
<comment type="caution">
    <text evidence="6">Lacks conserved residue(s) required for the propagation of feature annotation.</text>
</comment>
<evidence type="ECO:0000256" key="4">
    <source>
        <dbReference type="ARBA" id="ARBA00023027"/>
    </source>
</evidence>
<dbReference type="EMBL" id="SELH01000025">
    <property type="protein sequence ID" value="TWP26666.1"/>
    <property type="molecule type" value="Genomic_DNA"/>
</dbReference>
<keyword evidence="3 6" id="KW-0521">NADP</keyword>
<comment type="caution">
    <text evidence="7">The sequence shown here is derived from an EMBL/GenBank/DDBJ whole genome shotgun (WGS) entry which is preliminary data.</text>
</comment>
<dbReference type="Gene3D" id="2.60.200.30">
    <property type="entry name" value="Probable inorganic polyphosphate/atp-NAD kinase, domain 2"/>
    <property type="match status" value="1"/>
</dbReference>
<dbReference type="GO" id="GO:0019674">
    <property type="term" value="P:NAD+ metabolic process"/>
    <property type="evidence" value="ECO:0007669"/>
    <property type="project" value="InterPro"/>
</dbReference>
<dbReference type="EC" id="2.7.1.23" evidence="6"/>
<dbReference type="GO" id="GO:0003951">
    <property type="term" value="F:NAD+ kinase activity"/>
    <property type="evidence" value="ECO:0007669"/>
    <property type="project" value="UniProtKB-UniRule"/>
</dbReference>
<dbReference type="InterPro" id="IPR017438">
    <property type="entry name" value="ATP-NAD_kinase_N"/>
</dbReference>
<accession>A0A563D903</accession>
<keyword evidence="2 6" id="KW-0418">Kinase</keyword>
<feature type="binding site" evidence="6">
    <location>
        <begin position="146"/>
        <end position="147"/>
    </location>
    <ligand>
        <name>NAD(+)</name>
        <dbReference type="ChEBI" id="CHEBI:57540"/>
    </ligand>
</feature>
<dbReference type="HAMAP" id="MF_00361">
    <property type="entry name" value="NAD_kinase"/>
    <property type="match status" value="1"/>
</dbReference>
<feature type="binding site" evidence="6">
    <location>
        <begin position="75"/>
        <end position="76"/>
    </location>
    <ligand>
        <name>NAD(+)</name>
        <dbReference type="ChEBI" id="CHEBI:57540"/>
    </ligand>
</feature>
<evidence type="ECO:0000256" key="5">
    <source>
        <dbReference type="ARBA" id="ARBA00047925"/>
    </source>
</evidence>
<feature type="binding site" evidence="6">
    <location>
        <position position="211"/>
    </location>
    <ligand>
        <name>NAD(+)</name>
        <dbReference type="ChEBI" id="CHEBI:57540"/>
    </ligand>
</feature>
<dbReference type="PANTHER" id="PTHR20275">
    <property type="entry name" value="NAD KINASE"/>
    <property type="match status" value="1"/>
</dbReference>
<dbReference type="OrthoDB" id="9774737at2"/>
<comment type="catalytic activity">
    <reaction evidence="5 6">
        <text>NAD(+) + ATP = ADP + NADP(+) + H(+)</text>
        <dbReference type="Rhea" id="RHEA:18629"/>
        <dbReference type="ChEBI" id="CHEBI:15378"/>
        <dbReference type="ChEBI" id="CHEBI:30616"/>
        <dbReference type="ChEBI" id="CHEBI:57540"/>
        <dbReference type="ChEBI" id="CHEBI:58349"/>
        <dbReference type="ChEBI" id="CHEBI:456216"/>
        <dbReference type="EC" id="2.7.1.23"/>
    </reaction>
</comment>
<dbReference type="InterPro" id="IPR016064">
    <property type="entry name" value="NAD/diacylglycerol_kinase_sf"/>
</dbReference>
<dbReference type="GO" id="GO:0051287">
    <property type="term" value="F:NAD binding"/>
    <property type="evidence" value="ECO:0007669"/>
    <property type="project" value="UniProtKB-ARBA"/>
</dbReference>
<evidence type="ECO:0000256" key="3">
    <source>
        <dbReference type="ARBA" id="ARBA00022857"/>
    </source>
</evidence>
<keyword evidence="6" id="KW-0963">Cytoplasm</keyword>
<sequence>MKVGIYGQVVKEEDKDLLKTFFNELETRGIEVYIYELYKQELQKILGYENPNFQTLSKRKKLPKDLQLLFTFGGDGTILSTISIIKDLKIPIVGVNTGRLGFLATLQKTEVLRELPRILEGNYEISERSVLEIKSLSGNVNSYAINEVAVIRNETTSMINIDAYVNEVFLNTFWADGLIVSTPTGSTGYSLSCGGPIIYPKAEIVVLTPIAPHNLNVRPLILQDNIQIKLKVNSRSDIYFMSLDSRYYKMNIEDEILISKANFKINIVNYKDYSYYQNLRDKLQWGVDSRN</sequence>
<dbReference type="RefSeq" id="WP_146293161.1">
    <property type="nucleotide sequence ID" value="NZ_SELH01000025.1"/>
</dbReference>
<dbReference type="GO" id="GO:0006741">
    <property type="term" value="P:NADP+ biosynthetic process"/>
    <property type="evidence" value="ECO:0007669"/>
    <property type="project" value="UniProtKB-UniRule"/>
</dbReference>
<dbReference type="Pfam" id="PF20143">
    <property type="entry name" value="NAD_kinase_C"/>
    <property type="match status" value="1"/>
</dbReference>
<evidence type="ECO:0000313" key="7">
    <source>
        <dbReference type="EMBL" id="TWP26666.1"/>
    </source>
</evidence>
<organism evidence="7 8">
    <name type="scientific">Apibacter muscae</name>
    <dbReference type="NCBI Taxonomy" id="2509004"/>
    <lineage>
        <taxon>Bacteria</taxon>
        <taxon>Pseudomonadati</taxon>
        <taxon>Bacteroidota</taxon>
        <taxon>Flavobacteriia</taxon>
        <taxon>Flavobacteriales</taxon>
        <taxon>Weeksellaceae</taxon>
        <taxon>Apibacter</taxon>
    </lineage>
</organism>
<dbReference type="InterPro" id="IPR002504">
    <property type="entry name" value="NADK"/>
</dbReference>
<evidence type="ECO:0000313" key="8">
    <source>
        <dbReference type="Proteomes" id="UP000319499"/>
    </source>
</evidence>
<dbReference type="PANTHER" id="PTHR20275:SF6">
    <property type="entry name" value="NAD KINASE 2, CHLOROPLASTIC"/>
    <property type="match status" value="1"/>
</dbReference>
<evidence type="ECO:0000256" key="1">
    <source>
        <dbReference type="ARBA" id="ARBA00022679"/>
    </source>
</evidence>
<comment type="subcellular location">
    <subcellularLocation>
        <location evidence="6">Cytoplasm</location>
    </subcellularLocation>
</comment>
<keyword evidence="8" id="KW-1185">Reference proteome</keyword>
<dbReference type="Pfam" id="PF01513">
    <property type="entry name" value="NAD_kinase"/>
    <property type="match status" value="1"/>
</dbReference>
<feature type="binding site" evidence="6">
    <location>
        <begin position="187"/>
        <end position="192"/>
    </location>
    <ligand>
        <name>NAD(+)</name>
        <dbReference type="ChEBI" id="CHEBI:57540"/>
    </ligand>
</feature>